<proteinExistence type="predicted"/>
<dbReference type="Pfam" id="PF15595">
    <property type="entry name" value="Imm51"/>
    <property type="match status" value="1"/>
</dbReference>
<comment type="caution">
    <text evidence="1">The sequence shown here is derived from an EMBL/GenBank/DDBJ whole genome shotgun (WGS) entry which is preliminary data.</text>
</comment>
<dbReference type="SUPFAM" id="SSF48371">
    <property type="entry name" value="ARM repeat"/>
    <property type="match status" value="1"/>
</dbReference>
<dbReference type="RefSeq" id="WP_021068227.1">
    <property type="nucleotide sequence ID" value="NZ_ATDL01000001.1"/>
</dbReference>
<dbReference type="InterPro" id="IPR028956">
    <property type="entry name" value="Imm51"/>
</dbReference>
<evidence type="ECO:0000313" key="1">
    <source>
        <dbReference type="EMBL" id="ERJ61370.1"/>
    </source>
</evidence>
<keyword evidence="2" id="KW-1185">Reference proteome</keyword>
<name>U2I1H3_9SPHI</name>
<organism evidence="1 2">
    <name type="scientific">Sphingobacterium paucimobilis HER1398</name>
    <dbReference type="NCBI Taxonomy" id="1346330"/>
    <lineage>
        <taxon>Bacteria</taxon>
        <taxon>Pseudomonadati</taxon>
        <taxon>Bacteroidota</taxon>
        <taxon>Sphingobacteriia</taxon>
        <taxon>Sphingobacteriales</taxon>
        <taxon>Sphingobacteriaceae</taxon>
        <taxon>Sphingobacterium</taxon>
    </lineage>
</organism>
<gene>
    <name evidence="1" type="ORF">M472_21680</name>
</gene>
<protein>
    <submittedName>
        <fullName evidence="1">Uncharacterized protein</fullName>
    </submittedName>
</protein>
<dbReference type="OrthoDB" id="8657476at2"/>
<accession>U2I1H3</accession>
<dbReference type="AlphaFoldDB" id="U2I1H3"/>
<dbReference type="Proteomes" id="UP000016584">
    <property type="component" value="Unassembled WGS sequence"/>
</dbReference>
<sequence>MISSCKLVKHQDSLSIICSDFHFFDDYFGDKEVGGYGIEKLAKKLAKENGLSKEIVFDSEAGMFCAHATDKNVLHQLCLALQKITGGADIHTPKGNTELSVPKEEAEKLLLQGFVIALDKDKQVEFLKNVPFPHVSLKQKEQLHAIENGTAKEKITAAKKINSEARTKTRMWDNYLSHPQTVTVLLKAIDHETDSKVIQELLWALVFICGRHLPDLRTKSYFEQALEHKSATIRWLGLMGLNYLWECPLESVLKMKEDKSEKVRKEAESVLKHAIVNEKQFPPWMFDKENYEVTR</sequence>
<dbReference type="PATRIC" id="fig|1346330.5.peg.27"/>
<dbReference type="STRING" id="1346330.M472_21680"/>
<dbReference type="eggNOG" id="ENOG5033V3K">
    <property type="taxonomic scope" value="Bacteria"/>
</dbReference>
<dbReference type="EMBL" id="ATDL01000001">
    <property type="protein sequence ID" value="ERJ61370.1"/>
    <property type="molecule type" value="Genomic_DNA"/>
</dbReference>
<dbReference type="InterPro" id="IPR016024">
    <property type="entry name" value="ARM-type_fold"/>
</dbReference>
<reference evidence="1 2" key="1">
    <citation type="journal article" date="2013" name="Genome Announc.">
        <title>The Draft Genome Sequence of Sphingomonas paucimobilis Strain HER1398 (Proteobacteria), Host to the Giant PAU Phage, Indicates That It Is a Member of the Genus Sphingobacterium (Bacteroidetes).</title>
        <authorList>
            <person name="White R.A.III."/>
            <person name="Suttle C.A."/>
        </authorList>
    </citation>
    <scope>NUCLEOTIDE SEQUENCE [LARGE SCALE GENOMIC DNA]</scope>
    <source>
        <strain evidence="1 2">HER1398</strain>
    </source>
</reference>
<evidence type="ECO:0000313" key="2">
    <source>
        <dbReference type="Proteomes" id="UP000016584"/>
    </source>
</evidence>